<sequence>MKTYILGLSCYSHDSSASLICDGEIVAAAQEERFTRIKQDKCFPRNAVAFCLRFAGISLGDVKKIFYYEDPEEKFKRIMSTAFTSGWSGARSLFFDTPAWLLDKLYVKKKLSNELKEFSSTIPCIEYISHHRSHAASAFFPAPFEKALVLCIDGVGEWDTTTAWKGEGGRLTKIWETRFPHSLGLLYSAFTHYCGFKVDADEDKIMGLAPYGEPIFYDQIMYHLIHVADDGSFTMNMDYFDYATGEKMTSPQFDSLFGGPPRVPDSELTQREFNLAASVQAVLEEVVLRLARHWQAQTGFKTLCLAGGVALNSVVNGRLARAGIFERVWIQPASDDCGGSLGAALSGCYEVVGQKRVVNVNDSMKGCYLGPAYSRDEIRAFLLSQHCEFTEFSTHKLCSKVAEILSEGNVVGWFQGRMEFGPRSLGARSILGDARKPKMQSLINLKIKHRESLRPLAPAVLKQHAGEWFNAVKSSPYMLFAHPVCEQKRFARVDSPPFQSGIQKLCEVRSQIPAVTHVDCSARVQTVDGVYNPLFYQLLSAFHQQTGCPLLVNTSFNMYGEPIVESPHDAYRCFMRTAMDYLVLGSFLLSKRNQPQWRERVNSTDSSRD</sequence>
<dbReference type="RefSeq" id="WP_194978540.1">
    <property type="nucleotide sequence ID" value="NZ_JADMKS010000008.1"/>
</dbReference>
<dbReference type="Gene3D" id="3.30.420.40">
    <property type="match status" value="2"/>
</dbReference>
<accession>A0AA40X4N9</accession>
<reference evidence="4" key="1">
    <citation type="submission" date="2020-11" db="EMBL/GenBank/DDBJ databases">
        <authorList>
            <person name="Lee S.D."/>
        </authorList>
    </citation>
    <scope>NUCLEOTIDE SEQUENCE</scope>
    <source>
        <strain evidence="4">SAP-2</strain>
    </source>
</reference>
<feature type="domain" description="Carbamoyltransferase C-terminal" evidence="3">
    <location>
        <begin position="402"/>
        <end position="591"/>
    </location>
</feature>
<dbReference type="Gene3D" id="3.90.870.20">
    <property type="entry name" value="Carbamoyltransferase, C-terminal domain"/>
    <property type="match status" value="1"/>
</dbReference>
<dbReference type="Pfam" id="PF02543">
    <property type="entry name" value="Carbam_trans_N"/>
    <property type="match status" value="1"/>
</dbReference>
<reference evidence="4" key="2">
    <citation type="submission" date="2022-09" db="EMBL/GenBank/DDBJ databases">
        <title>Rouxiella aceris sp. nov., isolated from tree sap and emended description of the genus Rhouxiella.</title>
        <authorList>
            <person name="Kim I.S."/>
        </authorList>
    </citation>
    <scope>NUCLEOTIDE SEQUENCE</scope>
    <source>
        <strain evidence="4">SAP-2</strain>
    </source>
</reference>
<gene>
    <name evidence="4" type="ORF">ITX54_18275</name>
</gene>
<dbReference type="InterPro" id="IPR003696">
    <property type="entry name" value="Carbtransf_dom"/>
</dbReference>
<dbReference type="GO" id="GO:0003824">
    <property type="term" value="F:catalytic activity"/>
    <property type="evidence" value="ECO:0007669"/>
    <property type="project" value="InterPro"/>
</dbReference>
<evidence type="ECO:0000256" key="1">
    <source>
        <dbReference type="ARBA" id="ARBA00006129"/>
    </source>
</evidence>
<dbReference type="InterPro" id="IPR051338">
    <property type="entry name" value="NodU/CmcH_Carbamoyltrnsfr"/>
</dbReference>
<comment type="similarity">
    <text evidence="1">Belongs to the NodU/CmcH family.</text>
</comment>
<dbReference type="Proteomes" id="UP000705283">
    <property type="component" value="Unassembled WGS sequence"/>
</dbReference>
<dbReference type="InterPro" id="IPR038152">
    <property type="entry name" value="Carbam_trans_C_sf"/>
</dbReference>
<protein>
    <submittedName>
        <fullName evidence="4">Carbamoyltransferase</fullName>
    </submittedName>
</protein>
<evidence type="ECO:0000259" key="3">
    <source>
        <dbReference type="Pfam" id="PF16861"/>
    </source>
</evidence>
<dbReference type="Pfam" id="PF16861">
    <property type="entry name" value="Carbam_trans_C"/>
    <property type="match status" value="1"/>
</dbReference>
<dbReference type="AlphaFoldDB" id="A0AA40X4N9"/>
<dbReference type="InterPro" id="IPR043129">
    <property type="entry name" value="ATPase_NBD"/>
</dbReference>
<evidence type="ECO:0000313" key="4">
    <source>
        <dbReference type="EMBL" id="MBF6638617.1"/>
    </source>
</evidence>
<dbReference type="PANTHER" id="PTHR34847:SF1">
    <property type="entry name" value="NODULATION PROTEIN U"/>
    <property type="match status" value="1"/>
</dbReference>
<dbReference type="SUPFAM" id="SSF53067">
    <property type="entry name" value="Actin-like ATPase domain"/>
    <property type="match status" value="1"/>
</dbReference>
<feature type="domain" description="Carbamoyltransferase" evidence="2">
    <location>
        <begin position="5"/>
        <end position="345"/>
    </location>
</feature>
<name>A0AA40X4N9_9GAMM</name>
<organism evidence="4 5">
    <name type="scientific">Rouxiella silvae</name>
    <dbReference type="NCBI Taxonomy" id="1646373"/>
    <lineage>
        <taxon>Bacteria</taxon>
        <taxon>Pseudomonadati</taxon>
        <taxon>Pseudomonadota</taxon>
        <taxon>Gammaproteobacteria</taxon>
        <taxon>Enterobacterales</taxon>
        <taxon>Yersiniaceae</taxon>
        <taxon>Rouxiella</taxon>
    </lineage>
</organism>
<evidence type="ECO:0000313" key="5">
    <source>
        <dbReference type="Proteomes" id="UP000705283"/>
    </source>
</evidence>
<comment type="caution">
    <text evidence="4">The sequence shown here is derived from an EMBL/GenBank/DDBJ whole genome shotgun (WGS) entry which is preliminary data.</text>
</comment>
<proteinExistence type="inferred from homology"/>
<dbReference type="PANTHER" id="PTHR34847">
    <property type="entry name" value="NODULATION PROTEIN U"/>
    <property type="match status" value="1"/>
</dbReference>
<evidence type="ECO:0000259" key="2">
    <source>
        <dbReference type="Pfam" id="PF02543"/>
    </source>
</evidence>
<dbReference type="CDD" id="cd24098">
    <property type="entry name" value="ASKHA_NBD_TobZ_N"/>
    <property type="match status" value="1"/>
</dbReference>
<dbReference type="InterPro" id="IPR031730">
    <property type="entry name" value="Carbam_trans_C"/>
</dbReference>
<dbReference type="EMBL" id="JADMKS010000008">
    <property type="protein sequence ID" value="MBF6638617.1"/>
    <property type="molecule type" value="Genomic_DNA"/>
</dbReference>